<evidence type="ECO:0000313" key="5">
    <source>
        <dbReference type="Proteomes" id="UP000229421"/>
    </source>
</evidence>
<accession>A0A2M8C534</accession>
<reference evidence="5" key="1">
    <citation type="submission" date="2017-09" db="EMBL/GenBank/DDBJ databases">
        <title>Depth-based differentiation of microbial function through sediment-hosted aquifers and enrichment of novel symbionts in the deep terrestrial subsurface.</title>
        <authorList>
            <person name="Probst A.J."/>
            <person name="Ladd B."/>
            <person name="Jarett J.K."/>
            <person name="Geller-Mcgrath D.E."/>
            <person name="Sieber C.M.K."/>
            <person name="Emerson J.B."/>
            <person name="Anantharaman K."/>
            <person name="Thomas B.C."/>
            <person name="Malmstrom R."/>
            <person name="Stieglmeier M."/>
            <person name="Klingl A."/>
            <person name="Woyke T."/>
            <person name="Ryan C.M."/>
            <person name="Banfield J.F."/>
        </authorList>
    </citation>
    <scope>NUCLEOTIDE SEQUENCE [LARGE SCALE GENOMIC DNA]</scope>
</reference>
<feature type="domain" description="Peptidase C39-like" evidence="3">
    <location>
        <begin position="87"/>
        <end position="229"/>
    </location>
</feature>
<comment type="caution">
    <text evidence="4">The sequence shown here is derived from an EMBL/GenBank/DDBJ whole genome shotgun (WGS) entry which is preliminary data.</text>
</comment>
<dbReference type="Gene3D" id="3.90.70.10">
    <property type="entry name" value="Cysteine proteinases"/>
    <property type="match status" value="1"/>
</dbReference>
<dbReference type="Proteomes" id="UP000229421">
    <property type="component" value="Unassembled WGS sequence"/>
</dbReference>
<feature type="compositionally biased region" description="Basic and acidic residues" evidence="1">
    <location>
        <begin position="41"/>
        <end position="58"/>
    </location>
</feature>
<keyword evidence="2" id="KW-0812">Transmembrane</keyword>
<evidence type="ECO:0000256" key="2">
    <source>
        <dbReference type="SAM" id="Phobius"/>
    </source>
</evidence>
<evidence type="ECO:0000256" key="1">
    <source>
        <dbReference type="SAM" id="MobiDB-lite"/>
    </source>
</evidence>
<dbReference type="InterPro" id="IPR039564">
    <property type="entry name" value="Peptidase_C39-like"/>
</dbReference>
<dbReference type="EMBL" id="PFTZ01000072">
    <property type="protein sequence ID" value="PJB51257.1"/>
    <property type="molecule type" value="Genomic_DNA"/>
</dbReference>
<keyword evidence="2" id="KW-1133">Transmembrane helix</keyword>
<dbReference type="AlphaFoldDB" id="A0A2M8C534"/>
<name>A0A2M8C534_9BACT</name>
<sequence length="279" mass="31667">MFWGGLFIMKIFSKQILVFVSLGFIVFLIILLNQQPLPSKEVGESREKKPENNLEKIQTKSPAQSPVLEVAKKSAEKILPDNFLIKNVPFISQAPKKIWDDLHREACEEATLIIAKNYLDNNRASEINAQAGDKEIKKMVAWQEENWGGHFDLSLKKVKEMAEKIYGIKSEVADIENSDDIKKIVSAGKLVIAPTAGRELKNPYFQNPGPIYHMVVIFGYDKNNFITHDVGTRRGANYQYDQKILLNAIHNLPREIVIKEELLANSKLIFSGKKSVLVF</sequence>
<evidence type="ECO:0000259" key="3">
    <source>
        <dbReference type="Pfam" id="PF13529"/>
    </source>
</evidence>
<keyword evidence="2" id="KW-0472">Membrane</keyword>
<proteinExistence type="predicted"/>
<evidence type="ECO:0000313" key="4">
    <source>
        <dbReference type="EMBL" id="PJB51257.1"/>
    </source>
</evidence>
<feature type="region of interest" description="Disordered" evidence="1">
    <location>
        <begin position="41"/>
        <end position="61"/>
    </location>
</feature>
<gene>
    <name evidence="4" type="ORF">CO101_02550</name>
</gene>
<dbReference type="Pfam" id="PF13529">
    <property type="entry name" value="Peptidase_C39_2"/>
    <property type="match status" value="1"/>
</dbReference>
<organism evidence="4 5">
    <name type="scientific">Candidatus Berkelbacteria bacterium CG_4_9_14_3_um_filter_39_23</name>
    <dbReference type="NCBI Taxonomy" id="1974508"/>
    <lineage>
        <taxon>Bacteria</taxon>
        <taxon>Candidatus Berkelbacteria</taxon>
    </lineage>
</organism>
<feature type="transmembrane region" description="Helical" evidence="2">
    <location>
        <begin position="12"/>
        <end position="32"/>
    </location>
</feature>
<protein>
    <recommendedName>
        <fullName evidence="3">Peptidase C39-like domain-containing protein</fullName>
    </recommendedName>
</protein>